<feature type="signal peptide" evidence="4">
    <location>
        <begin position="1"/>
        <end position="28"/>
    </location>
</feature>
<organism evidence="6 7">
    <name type="scientific">Ancylostoma ceylanicum</name>
    <dbReference type="NCBI Taxonomy" id="53326"/>
    <lineage>
        <taxon>Eukaryota</taxon>
        <taxon>Metazoa</taxon>
        <taxon>Ecdysozoa</taxon>
        <taxon>Nematoda</taxon>
        <taxon>Chromadorea</taxon>
        <taxon>Rhabditida</taxon>
        <taxon>Rhabditina</taxon>
        <taxon>Rhabditomorpha</taxon>
        <taxon>Strongyloidea</taxon>
        <taxon>Ancylostomatidae</taxon>
        <taxon>Ancylostomatinae</taxon>
        <taxon>Ancylostoma</taxon>
    </lineage>
</organism>
<dbReference type="PANTHER" id="PTHR46219:SF5">
    <property type="entry name" value="SHKT DOMAIN-CONTAINING PROTEIN"/>
    <property type="match status" value="1"/>
</dbReference>
<keyword evidence="1 4" id="KW-0732">Signal</keyword>
<sequence length="302" mass="33681">MGWLPQFNWIMEAMLLLLPLFFVHAIEAQLLGCSDGGVGPCIGGLCPVAATTCIDTAAGELCCENTKIVVPTTAAPTTTTTAAPCVDKLNPKTGRSDCPSVAYLCNNAVYYTLMTEQCPKTCNRCGGGSVAPPVAPPTTGTTACRDLVDPRTGVSSCPNMFNYCRNPAYSEVPPFLVAPTGGAIPVQQTATQVAELLRHCARQRQEVLSSSERQRHELRRHSAWQRQEVLSHLGKQRHELLRHSMWQRQEVLSHLGKQRHGSLRHSMWQRQDLLSHLGKQRHELRRHSMWQRREVMPHFKKQ</sequence>
<evidence type="ECO:0000256" key="4">
    <source>
        <dbReference type="SAM" id="SignalP"/>
    </source>
</evidence>
<dbReference type="EMBL" id="KE124973">
    <property type="protein sequence ID" value="EPB73730.1"/>
    <property type="molecule type" value="Genomic_DNA"/>
</dbReference>
<name>A0A0D6LNR9_9BILA</name>
<dbReference type="AlphaFoldDB" id="A0A0D6LNR9"/>
<evidence type="ECO:0000313" key="7">
    <source>
        <dbReference type="Proteomes" id="UP000054495"/>
    </source>
</evidence>
<accession>A0A0D6LNR9</accession>
<protein>
    <submittedName>
        <fullName evidence="6">ShTK domain protein</fullName>
    </submittedName>
</protein>
<dbReference type="InterPro" id="IPR003582">
    <property type="entry name" value="ShKT_dom"/>
</dbReference>
<comment type="caution">
    <text evidence="3">Lacks conserved residue(s) required for the propagation of feature annotation.</text>
</comment>
<evidence type="ECO:0000256" key="1">
    <source>
        <dbReference type="ARBA" id="ARBA00022729"/>
    </source>
</evidence>
<dbReference type="FunFam" id="1.10.10.1940:FF:000002">
    <property type="entry name" value="PHAryngeal gland Toxin-related"/>
    <property type="match status" value="1"/>
</dbReference>
<keyword evidence="2" id="KW-1015">Disulfide bond</keyword>
<keyword evidence="7" id="KW-1185">Reference proteome</keyword>
<gene>
    <name evidence="6" type="ORF">ANCCEY_07167</name>
</gene>
<proteinExistence type="predicted"/>
<feature type="chain" id="PRO_5002307199" evidence="4">
    <location>
        <begin position="29"/>
        <end position="302"/>
    </location>
</feature>
<dbReference type="Pfam" id="PF01549">
    <property type="entry name" value="ShK"/>
    <property type="match status" value="1"/>
</dbReference>
<dbReference type="PROSITE" id="PS51670">
    <property type="entry name" value="SHKT"/>
    <property type="match status" value="1"/>
</dbReference>
<feature type="domain" description="ShKT" evidence="5">
    <location>
        <begin position="85"/>
        <end position="125"/>
    </location>
</feature>
<evidence type="ECO:0000256" key="2">
    <source>
        <dbReference type="ARBA" id="ARBA00023157"/>
    </source>
</evidence>
<dbReference type="SMART" id="SM00254">
    <property type="entry name" value="ShKT"/>
    <property type="match status" value="1"/>
</dbReference>
<reference evidence="6 7" key="1">
    <citation type="submission" date="2013-05" db="EMBL/GenBank/DDBJ databases">
        <title>Draft genome of the parasitic nematode Anyclostoma ceylanicum.</title>
        <authorList>
            <person name="Mitreva M."/>
        </authorList>
    </citation>
    <scope>NUCLEOTIDE SEQUENCE [LARGE SCALE GENOMIC DNA]</scope>
</reference>
<evidence type="ECO:0000256" key="3">
    <source>
        <dbReference type="PROSITE-ProRule" id="PRU01005"/>
    </source>
</evidence>
<evidence type="ECO:0000259" key="5">
    <source>
        <dbReference type="PROSITE" id="PS51670"/>
    </source>
</evidence>
<evidence type="ECO:0000313" key="6">
    <source>
        <dbReference type="EMBL" id="EPB73730.1"/>
    </source>
</evidence>
<dbReference type="PANTHER" id="PTHR46219">
    <property type="entry name" value="PROTEIN CBG11138"/>
    <property type="match status" value="1"/>
</dbReference>
<dbReference type="Proteomes" id="UP000054495">
    <property type="component" value="Unassembled WGS sequence"/>
</dbReference>
<dbReference type="Gene3D" id="1.10.10.1940">
    <property type="match status" value="1"/>
</dbReference>